<dbReference type="Proteomes" id="UP001139336">
    <property type="component" value="Unassembled WGS sequence"/>
</dbReference>
<feature type="transmembrane region" description="Helical" evidence="6">
    <location>
        <begin position="195"/>
        <end position="213"/>
    </location>
</feature>
<sequence>MSLSALLTLIGVWLMALASPGPDVVQIVRVGSRTRQAGIWCALGIMVGNTVWILASLAGLSALISTHQETLSALQLVGGILLLIMGIGAVRGGWAQVRGDGARPVESVGEASSAPPTTPGAMLRLGILTNMSNPKALLFFGAVFAQFITPELGWGARLGMAVLLILIGLAWFVGVALAVRTLAAFLLRHSGALDMGAGVVFLGVAGVLFYEAWQGFGLPRLLSPR</sequence>
<comment type="caution">
    <text evidence="7">The sequence shown here is derived from an EMBL/GenBank/DDBJ whole genome shotgun (WGS) entry which is preliminary data.</text>
</comment>
<proteinExistence type="predicted"/>
<evidence type="ECO:0000256" key="1">
    <source>
        <dbReference type="ARBA" id="ARBA00004651"/>
    </source>
</evidence>
<evidence type="ECO:0000256" key="2">
    <source>
        <dbReference type="ARBA" id="ARBA00022475"/>
    </source>
</evidence>
<reference evidence="7" key="1">
    <citation type="submission" date="2022-01" db="EMBL/GenBank/DDBJ databases">
        <title>Corynebacterium sp. nov isolated from isolated from the feces of the greater white-fronted geese (Anser albifrons) at Poyang Lake, PR China.</title>
        <authorList>
            <person name="Liu Q."/>
        </authorList>
    </citation>
    <scope>NUCLEOTIDE SEQUENCE</scope>
    <source>
        <strain evidence="7">JCM 32435</strain>
    </source>
</reference>
<keyword evidence="4 6" id="KW-1133">Transmembrane helix</keyword>
<dbReference type="EMBL" id="JAKGSI010000001">
    <property type="protein sequence ID" value="MCF4005613.1"/>
    <property type="molecule type" value="Genomic_DNA"/>
</dbReference>
<dbReference type="InterPro" id="IPR001123">
    <property type="entry name" value="LeuE-type"/>
</dbReference>
<dbReference type="RefSeq" id="WP_236117427.1">
    <property type="nucleotide sequence ID" value="NZ_JAKGSI010000001.1"/>
</dbReference>
<feature type="transmembrane region" description="Helical" evidence="6">
    <location>
        <begin position="136"/>
        <end position="154"/>
    </location>
</feature>
<feature type="transmembrane region" description="Helical" evidence="6">
    <location>
        <begin position="76"/>
        <end position="94"/>
    </location>
</feature>
<keyword evidence="3 6" id="KW-0812">Transmembrane</keyword>
<dbReference type="GO" id="GO:0015171">
    <property type="term" value="F:amino acid transmembrane transporter activity"/>
    <property type="evidence" value="ECO:0007669"/>
    <property type="project" value="TreeGrafter"/>
</dbReference>
<keyword evidence="8" id="KW-1185">Reference proteome</keyword>
<evidence type="ECO:0000313" key="7">
    <source>
        <dbReference type="EMBL" id="MCF4005613.1"/>
    </source>
</evidence>
<organism evidence="7 8">
    <name type="scientific">Corynebacterium uropygiale</name>
    <dbReference type="NCBI Taxonomy" id="1775911"/>
    <lineage>
        <taxon>Bacteria</taxon>
        <taxon>Bacillati</taxon>
        <taxon>Actinomycetota</taxon>
        <taxon>Actinomycetes</taxon>
        <taxon>Mycobacteriales</taxon>
        <taxon>Corynebacteriaceae</taxon>
        <taxon>Corynebacterium</taxon>
    </lineage>
</organism>
<comment type="subcellular location">
    <subcellularLocation>
        <location evidence="1">Cell membrane</location>
        <topology evidence="1">Multi-pass membrane protein</topology>
    </subcellularLocation>
</comment>
<evidence type="ECO:0000256" key="6">
    <source>
        <dbReference type="SAM" id="Phobius"/>
    </source>
</evidence>
<dbReference type="Pfam" id="PF01810">
    <property type="entry name" value="LysE"/>
    <property type="match status" value="1"/>
</dbReference>
<dbReference type="PANTHER" id="PTHR30086">
    <property type="entry name" value="ARGININE EXPORTER PROTEIN ARGO"/>
    <property type="match status" value="1"/>
</dbReference>
<name>A0A9X1TZQ2_9CORY</name>
<dbReference type="GO" id="GO:0005886">
    <property type="term" value="C:plasma membrane"/>
    <property type="evidence" value="ECO:0007669"/>
    <property type="project" value="UniProtKB-SubCell"/>
</dbReference>
<evidence type="ECO:0000256" key="5">
    <source>
        <dbReference type="ARBA" id="ARBA00023136"/>
    </source>
</evidence>
<protein>
    <submittedName>
        <fullName evidence="7">LysE family translocator</fullName>
    </submittedName>
</protein>
<evidence type="ECO:0000256" key="4">
    <source>
        <dbReference type="ARBA" id="ARBA00022989"/>
    </source>
</evidence>
<keyword evidence="5 6" id="KW-0472">Membrane</keyword>
<accession>A0A9X1TZQ2</accession>
<evidence type="ECO:0000256" key="3">
    <source>
        <dbReference type="ARBA" id="ARBA00022692"/>
    </source>
</evidence>
<dbReference type="AlphaFoldDB" id="A0A9X1TZQ2"/>
<feature type="transmembrane region" description="Helical" evidence="6">
    <location>
        <begin position="37"/>
        <end position="64"/>
    </location>
</feature>
<evidence type="ECO:0000313" key="8">
    <source>
        <dbReference type="Proteomes" id="UP001139336"/>
    </source>
</evidence>
<gene>
    <name evidence="7" type="ORF">L1O03_00225</name>
</gene>
<dbReference type="PANTHER" id="PTHR30086:SF17">
    <property type="entry name" value="LYSE FAMILY TRANSLOCATOR"/>
    <property type="match status" value="1"/>
</dbReference>
<feature type="transmembrane region" description="Helical" evidence="6">
    <location>
        <begin position="161"/>
        <end position="183"/>
    </location>
</feature>
<keyword evidence="2" id="KW-1003">Cell membrane</keyword>